<dbReference type="EMBL" id="JAMKFB020000008">
    <property type="protein sequence ID" value="KAL0186136.1"/>
    <property type="molecule type" value="Genomic_DNA"/>
</dbReference>
<feature type="region of interest" description="Disordered" evidence="1">
    <location>
        <begin position="1"/>
        <end position="34"/>
    </location>
</feature>
<feature type="non-terminal residue" evidence="2">
    <location>
        <position position="66"/>
    </location>
</feature>
<feature type="non-terminal residue" evidence="2">
    <location>
        <position position="1"/>
    </location>
</feature>
<evidence type="ECO:0000313" key="2">
    <source>
        <dbReference type="EMBL" id="KAL0186136.1"/>
    </source>
</evidence>
<reference evidence="2 3" key="1">
    <citation type="submission" date="2024-05" db="EMBL/GenBank/DDBJ databases">
        <title>Genome sequencing and assembly of Indian major carp, Cirrhinus mrigala (Hamilton, 1822).</title>
        <authorList>
            <person name="Mohindra V."/>
            <person name="Chowdhury L.M."/>
            <person name="Lal K."/>
            <person name="Jena J.K."/>
        </authorList>
    </citation>
    <scope>NUCLEOTIDE SEQUENCE [LARGE SCALE GENOMIC DNA]</scope>
    <source>
        <strain evidence="2">CM1030</strain>
        <tissue evidence="2">Blood</tissue>
    </source>
</reference>
<evidence type="ECO:0000313" key="3">
    <source>
        <dbReference type="Proteomes" id="UP001529510"/>
    </source>
</evidence>
<feature type="compositionally biased region" description="Basic and acidic residues" evidence="1">
    <location>
        <begin position="21"/>
        <end position="34"/>
    </location>
</feature>
<accession>A0ABD0QLW3</accession>
<dbReference type="AlphaFoldDB" id="A0ABD0QLW3"/>
<keyword evidence="3" id="KW-1185">Reference proteome</keyword>
<organism evidence="2 3">
    <name type="scientific">Cirrhinus mrigala</name>
    <name type="common">Mrigala</name>
    <dbReference type="NCBI Taxonomy" id="683832"/>
    <lineage>
        <taxon>Eukaryota</taxon>
        <taxon>Metazoa</taxon>
        <taxon>Chordata</taxon>
        <taxon>Craniata</taxon>
        <taxon>Vertebrata</taxon>
        <taxon>Euteleostomi</taxon>
        <taxon>Actinopterygii</taxon>
        <taxon>Neopterygii</taxon>
        <taxon>Teleostei</taxon>
        <taxon>Ostariophysi</taxon>
        <taxon>Cypriniformes</taxon>
        <taxon>Cyprinidae</taxon>
        <taxon>Labeoninae</taxon>
        <taxon>Labeonini</taxon>
        <taxon>Cirrhinus</taxon>
    </lineage>
</organism>
<evidence type="ECO:0000256" key="1">
    <source>
        <dbReference type="SAM" id="MobiDB-lite"/>
    </source>
</evidence>
<comment type="caution">
    <text evidence="2">The sequence shown here is derived from an EMBL/GenBank/DDBJ whole genome shotgun (WGS) entry which is preliminary data.</text>
</comment>
<dbReference type="Proteomes" id="UP001529510">
    <property type="component" value="Unassembled WGS sequence"/>
</dbReference>
<gene>
    <name evidence="2" type="ORF">M9458_017806</name>
</gene>
<proteinExistence type="predicted"/>
<protein>
    <submittedName>
        <fullName evidence="2">Uncharacterized protein</fullName>
    </submittedName>
</protein>
<name>A0ABD0QLW3_CIRMR</name>
<sequence length="66" mass="7946">AMDPKLSYQSQNELDVLNNEANRRIRQEEHEDDYQKSIGSVIHQLREVEGPEMKETMKDQIRQWFI</sequence>